<dbReference type="Proteomes" id="UP001622594">
    <property type="component" value="Chromosome"/>
</dbReference>
<dbReference type="InterPro" id="IPR011707">
    <property type="entry name" value="Cu-oxidase-like_N"/>
</dbReference>
<evidence type="ECO:0000259" key="2">
    <source>
        <dbReference type="Pfam" id="PF07732"/>
    </source>
</evidence>
<reference evidence="3 4" key="1">
    <citation type="submission" date="2022-10" db="EMBL/GenBank/DDBJ databases">
        <title>The complete genomes of actinobacterial strains from the NBC collection.</title>
        <authorList>
            <person name="Joergensen T.S."/>
            <person name="Alvarez Arevalo M."/>
            <person name="Sterndorff E.B."/>
            <person name="Faurdal D."/>
            <person name="Vuksanovic O."/>
            <person name="Mourched A.-S."/>
            <person name="Charusanti P."/>
            <person name="Shaw S."/>
            <person name="Blin K."/>
            <person name="Weber T."/>
        </authorList>
    </citation>
    <scope>NUCLEOTIDE SEQUENCE [LARGE SCALE GENOMIC DNA]</scope>
    <source>
        <strain evidence="3 4">NBC_00123</strain>
    </source>
</reference>
<feature type="domain" description="Plastocyanin-like" evidence="2">
    <location>
        <begin position="7"/>
        <end position="51"/>
    </location>
</feature>
<gene>
    <name evidence="3" type="ORF">OG814_39320</name>
</gene>
<dbReference type="Gene3D" id="2.60.40.420">
    <property type="entry name" value="Cupredoxins - blue copper proteins"/>
    <property type="match status" value="1"/>
</dbReference>
<keyword evidence="4" id="KW-1185">Reference proteome</keyword>
<sequence length="56" mass="6102">MHLPPSVDGGPHQMIEPGTTWSPSWTVHQQAATLWSPPSPWPHRAAPFTGVWSACS</sequence>
<feature type="region of interest" description="Disordered" evidence="1">
    <location>
        <begin position="1"/>
        <end position="22"/>
    </location>
</feature>
<evidence type="ECO:0000313" key="3">
    <source>
        <dbReference type="EMBL" id="WTR74897.1"/>
    </source>
</evidence>
<dbReference type="RefSeq" id="WP_398434702.1">
    <property type="nucleotide sequence ID" value="NZ_CP108188.1"/>
</dbReference>
<dbReference type="InterPro" id="IPR008972">
    <property type="entry name" value="Cupredoxin"/>
</dbReference>
<dbReference type="Pfam" id="PF07732">
    <property type="entry name" value="Cu-oxidase_3"/>
    <property type="match status" value="1"/>
</dbReference>
<organism evidence="3 4">
    <name type="scientific">Streptomyces zaomyceticus</name>
    <dbReference type="NCBI Taxonomy" id="68286"/>
    <lineage>
        <taxon>Bacteria</taxon>
        <taxon>Bacillati</taxon>
        <taxon>Actinomycetota</taxon>
        <taxon>Actinomycetes</taxon>
        <taxon>Kitasatosporales</taxon>
        <taxon>Streptomycetaceae</taxon>
        <taxon>Streptomyces</taxon>
    </lineage>
</organism>
<evidence type="ECO:0000313" key="4">
    <source>
        <dbReference type="Proteomes" id="UP001622594"/>
    </source>
</evidence>
<name>A0ABZ1LKG4_9ACTN</name>
<dbReference type="EMBL" id="CP108188">
    <property type="protein sequence ID" value="WTR74897.1"/>
    <property type="molecule type" value="Genomic_DNA"/>
</dbReference>
<protein>
    <submittedName>
        <fullName evidence="3">Multicopper oxidase domain-containing protein</fullName>
    </submittedName>
</protein>
<proteinExistence type="predicted"/>
<accession>A0ABZ1LKG4</accession>
<evidence type="ECO:0000256" key="1">
    <source>
        <dbReference type="SAM" id="MobiDB-lite"/>
    </source>
</evidence>